<dbReference type="Proteomes" id="UP000235388">
    <property type="component" value="Unassembled WGS sequence"/>
</dbReference>
<dbReference type="AlphaFoldDB" id="A0A2N5T6W6"/>
<accession>A0A2N5T6W6</accession>
<keyword evidence="3" id="KW-1185">Reference proteome</keyword>
<name>A0A2N5T6W6_9BASI</name>
<reference evidence="1 3" key="1">
    <citation type="submission" date="2017-11" db="EMBL/GenBank/DDBJ databases">
        <title>De novo assembly and phasing of dikaryotic genomes from two isolates of Puccinia coronata f. sp. avenae, the causal agent of oat crown rust.</title>
        <authorList>
            <person name="Miller M.E."/>
            <person name="Zhang Y."/>
            <person name="Omidvar V."/>
            <person name="Sperschneider J."/>
            <person name="Schwessinger B."/>
            <person name="Raley C."/>
            <person name="Palmer J.M."/>
            <person name="Garnica D."/>
            <person name="Upadhyaya N."/>
            <person name="Rathjen J."/>
            <person name="Taylor J.M."/>
            <person name="Park R.F."/>
            <person name="Dodds P.N."/>
            <person name="Hirsch C.D."/>
            <person name="Kianian S.F."/>
            <person name="Figueroa M."/>
        </authorList>
    </citation>
    <scope>NUCLEOTIDE SEQUENCE [LARGE SCALE GENOMIC DNA]</scope>
    <source>
        <strain evidence="1">12NC29</strain>
    </source>
</reference>
<evidence type="ECO:0000313" key="1">
    <source>
        <dbReference type="EMBL" id="PLW21208.1"/>
    </source>
</evidence>
<evidence type="ECO:0000313" key="2">
    <source>
        <dbReference type="EMBL" id="PLW54772.1"/>
    </source>
</evidence>
<proteinExistence type="predicted"/>
<comment type="caution">
    <text evidence="1">The sequence shown here is derived from an EMBL/GenBank/DDBJ whole genome shotgun (WGS) entry which is preliminary data.</text>
</comment>
<organism evidence="1 3">
    <name type="scientific">Puccinia coronata f. sp. avenae</name>
    <dbReference type="NCBI Taxonomy" id="200324"/>
    <lineage>
        <taxon>Eukaryota</taxon>
        <taxon>Fungi</taxon>
        <taxon>Dikarya</taxon>
        <taxon>Basidiomycota</taxon>
        <taxon>Pucciniomycotina</taxon>
        <taxon>Pucciniomycetes</taxon>
        <taxon>Pucciniales</taxon>
        <taxon>Pucciniaceae</taxon>
        <taxon>Puccinia</taxon>
    </lineage>
</organism>
<protein>
    <submittedName>
        <fullName evidence="1">Uncharacterized protein</fullName>
    </submittedName>
</protein>
<dbReference type="EMBL" id="PGCJ01000786">
    <property type="protein sequence ID" value="PLW21208.1"/>
    <property type="molecule type" value="Genomic_DNA"/>
</dbReference>
<sequence length="180" mass="20592">MLPTSKSPKDERLSAEDDPRLAAWLRKTYDHGTAEYFLRQGNHLRIGREPQFFIDLANDKKAPAYLLIQQFNYEAGKKHWKKSTRQTTKDLIDEVMKQIKQLSGLPELDLAKKAELLACTKALAEITGASKPTGISHLERANLEHIVARWPQEFRQSSEPESFDNAMGILPLLYDVLTRM</sequence>
<dbReference type="EMBL" id="PGCJ01000041">
    <property type="protein sequence ID" value="PLW54772.1"/>
    <property type="molecule type" value="Genomic_DNA"/>
</dbReference>
<evidence type="ECO:0000313" key="3">
    <source>
        <dbReference type="Proteomes" id="UP000235388"/>
    </source>
</evidence>
<gene>
    <name evidence="2" type="ORF">PCANC_03674</name>
    <name evidence="1" type="ORF">PCANC_05420</name>
</gene>